<sequence length="104" mass="11634">MRCVSSEFHRDLSQPADDLVGGAGMRERNLREIDNIADTIRELARPGMKPKHLIDAVKQRHPDATRKEIARAAFLSVILSAEYSPEDVEALHDLARNARDTDGD</sequence>
<organism evidence="2 3">
    <name type="scientific">Agrobacterium tumefaciens str. B6</name>
    <dbReference type="NCBI Taxonomy" id="1183423"/>
    <lineage>
        <taxon>Bacteria</taxon>
        <taxon>Pseudomonadati</taxon>
        <taxon>Pseudomonadota</taxon>
        <taxon>Alphaproteobacteria</taxon>
        <taxon>Hyphomicrobiales</taxon>
        <taxon>Rhizobiaceae</taxon>
        <taxon>Rhizobium/Agrobacterium group</taxon>
        <taxon>Agrobacterium</taxon>
        <taxon>Agrobacterium tumefaciens complex</taxon>
    </lineage>
</organism>
<reference evidence="2 3" key="1">
    <citation type="submission" date="2016-01" db="EMBL/GenBank/DDBJ databases">
        <authorList>
            <person name="Regsiter A."/>
            <person name="william w."/>
        </authorList>
    </citation>
    <scope>NUCLEOTIDE SEQUENCE [LARGE SCALE GENOMIC DNA]</scope>
    <source>
        <strain evidence="2 3">B6</strain>
    </source>
</reference>
<proteinExistence type="predicted"/>
<feature type="region of interest" description="Disordered" evidence="1">
    <location>
        <begin position="1"/>
        <end position="23"/>
    </location>
</feature>
<gene>
    <name evidence="2" type="ORF">AGR4A_pAt10259</name>
</gene>
<dbReference type="EMBL" id="FCNL01000040">
    <property type="protein sequence ID" value="CVI24710.1"/>
    <property type="molecule type" value="Genomic_DNA"/>
</dbReference>
<evidence type="ECO:0000313" key="3">
    <source>
        <dbReference type="Proteomes" id="UP000192074"/>
    </source>
</evidence>
<dbReference type="Proteomes" id="UP000192074">
    <property type="component" value="Unassembled WGS sequence"/>
</dbReference>
<name>A0A822VCH9_AGRTU</name>
<protein>
    <submittedName>
        <fullName evidence="2">Uncharacterized protein</fullName>
    </submittedName>
</protein>
<accession>A0A822VCH9</accession>
<evidence type="ECO:0000256" key="1">
    <source>
        <dbReference type="SAM" id="MobiDB-lite"/>
    </source>
</evidence>
<comment type="caution">
    <text evidence="2">The sequence shown here is derived from an EMBL/GenBank/DDBJ whole genome shotgun (WGS) entry which is preliminary data.</text>
</comment>
<evidence type="ECO:0000313" key="2">
    <source>
        <dbReference type="EMBL" id="CVI24710.1"/>
    </source>
</evidence>
<dbReference type="AlphaFoldDB" id="A0A822VCH9"/>